<dbReference type="Proteomes" id="UP000007801">
    <property type="component" value="Unassembled WGS sequence"/>
</dbReference>
<name>A0A0P8ZXH6_DROAN</name>
<accession>A0A0P8ZXH6</accession>
<dbReference type="OrthoDB" id="4822at2759"/>
<dbReference type="GeneID" id="6500041"/>
<evidence type="ECO:0000256" key="1">
    <source>
        <dbReference type="SAM" id="MobiDB-lite"/>
    </source>
</evidence>
<sequence>MSQRNHRIDRFAQMTKQEEIIAKKRQEILEKQKTAQLAKAVAAAQNLAAQLKTETPVGKPASTESESLNQDEQQQNASALDASVEEANGPEAVSFEASGKGKPDEAVASKPLNSFTGKTGKITFGHKRQQLPQPSVEQPPPKIKNTFCNDGSFLENFKKILEKHEKPQPPVIVAPVPVPSAEETASAVPESQTTEEQQPPQLDAMVAISSAAAMVNPITVTSSAPTHLAFGLPVQAVQPPPPPPFAFNPALLPQGPPQMQLPAFFHGHLPMQLHPATVAPPPPPPPPQLPLALANMGPIYMQLAPAPVDALQLNAIPAPKEFDLNAIPKPQINLEAIQMPTIAGHPADQLNMLAEHVNHHPPPPPPPMQEEVEVPQQQPQPVVTQQPPQAQNQLPPAAPPPQGFFMIRTASSIEAIALNSLTTSGSGLSASERGTIGS</sequence>
<reference evidence="2 3" key="1">
    <citation type="journal article" date="2007" name="Nature">
        <title>Evolution of genes and genomes on the Drosophila phylogeny.</title>
        <authorList>
            <consortium name="Drosophila 12 Genomes Consortium"/>
            <person name="Clark A.G."/>
            <person name="Eisen M.B."/>
            <person name="Smith D.R."/>
            <person name="Bergman C.M."/>
            <person name="Oliver B."/>
            <person name="Markow T.A."/>
            <person name="Kaufman T.C."/>
            <person name="Kellis M."/>
            <person name="Gelbart W."/>
            <person name="Iyer V.N."/>
            <person name="Pollard D.A."/>
            <person name="Sackton T.B."/>
            <person name="Larracuente A.M."/>
            <person name="Singh N.D."/>
            <person name="Abad J.P."/>
            <person name="Abt D.N."/>
            <person name="Adryan B."/>
            <person name="Aguade M."/>
            <person name="Akashi H."/>
            <person name="Anderson W.W."/>
            <person name="Aquadro C.F."/>
            <person name="Ardell D.H."/>
            <person name="Arguello R."/>
            <person name="Artieri C.G."/>
            <person name="Barbash D.A."/>
            <person name="Barker D."/>
            <person name="Barsanti P."/>
            <person name="Batterham P."/>
            <person name="Batzoglou S."/>
            <person name="Begun D."/>
            <person name="Bhutkar A."/>
            <person name="Blanco E."/>
            <person name="Bosak S.A."/>
            <person name="Bradley R.K."/>
            <person name="Brand A.D."/>
            <person name="Brent M.R."/>
            <person name="Brooks A.N."/>
            <person name="Brown R.H."/>
            <person name="Butlin R.K."/>
            <person name="Caggese C."/>
            <person name="Calvi B.R."/>
            <person name="Bernardo de Carvalho A."/>
            <person name="Caspi A."/>
            <person name="Castrezana S."/>
            <person name="Celniker S.E."/>
            <person name="Chang J.L."/>
            <person name="Chapple C."/>
            <person name="Chatterji S."/>
            <person name="Chinwalla A."/>
            <person name="Civetta A."/>
            <person name="Clifton S.W."/>
            <person name="Comeron J.M."/>
            <person name="Costello J.C."/>
            <person name="Coyne J.A."/>
            <person name="Daub J."/>
            <person name="David R.G."/>
            <person name="Delcher A.L."/>
            <person name="Delehaunty K."/>
            <person name="Do C.B."/>
            <person name="Ebling H."/>
            <person name="Edwards K."/>
            <person name="Eickbush T."/>
            <person name="Evans J.D."/>
            <person name="Filipski A."/>
            <person name="Findeiss S."/>
            <person name="Freyhult E."/>
            <person name="Fulton L."/>
            <person name="Fulton R."/>
            <person name="Garcia A.C."/>
            <person name="Gardiner A."/>
            <person name="Garfield D.A."/>
            <person name="Garvin B.E."/>
            <person name="Gibson G."/>
            <person name="Gilbert D."/>
            <person name="Gnerre S."/>
            <person name="Godfrey J."/>
            <person name="Good R."/>
            <person name="Gotea V."/>
            <person name="Gravely B."/>
            <person name="Greenberg A.J."/>
            <person name="Griffiths-Jones S."/>
            <person name="Gross S."/>
            <person name="Guigo R."/>
            <person name="Gustafson E.A."/>
            <person name="Haerty W."/>
            <person name="Hahn M.W."/>
            <person name="Halligan D.L."/>
            <person name="Halpern A.L."/>
            <person name="Halter G.M."/>
            <person name="Han M.V."/>
            <person name="Heger A."/>
            <person name="Hillier L."/>
            <person name="Hinrichs A.S."/>
            <person name="Holmes I."/>
            <person name="Hoskins R.A."/>
            <person name="Hubisz M.J."/>
            <person name="Hultmark D."/>
            <person name="Huntley M.A."/>
            <person name="Jaffe D.B."/>
            <person name="Jagadeeshan S."/>
            <person name="Jeck W.R."/>
            <person name="Johnson J."/>
            <person name="Jones C.D."/>
            <person name="Jordan W.C."/>
            <person name="Karpen G.H."/>
            <person name="Kataoka E."/>
            <person name="Keightley P.D."/>
            <person name="Kheradpour P."/>
            <person name="Kirkness E.F."/>
            <person name="Koerich L.B."/>
            <person name="Kristiansen K."/>
            <person name="Kudrna D."/>
            <person name="Kulathinal R.J."/>
            <person name="Kumar S."/>
            <person name="Kwok R."/>
            <person name="Lander E."/>
            <person name="Langley C.H."/>
            <person name="Lapoint R."/>
            <person name="Lazzaro B.P."/>
            <person name="Lee S.J."/>
            <person name="Levesque L."/>
            <person name="Li R."/>
            <person name="Lin C.F."/>
            <person name="Lin M.F."/>
            <person name="Lindblad-Toh K."/>
            <person name="Llopart A."/>
            <person name="Long M."/>
            <person name="Low L."/>
            <person name="Lozovsky E."/>
            <person name="Lu J."/>
            <person name="Luo M."/>
            <person name="Machado C.A."/>
            <person name="Makalowski W."/>
            <person name="Marzo M."/>
            <person name="Matsuda M."/>
            <person name="Matzkin L."/>
            <person name="McAllister B."/>
            <person name="McBride C.S."/>
            <person name="McKernan B."/>
            <person name="McKernan K."/>
            <person name="Mendez-Lago M."/>
            <person name="Minx P."/>
            <person name="Mollenhauer M.U."/>
            <person name="Montooth K."/>
            <person name="Mount S.M."/>
            <person name="Mu X."/>
            <person name="Myers E."/>
            <person name="Negre B."/>
            <person name="Newfeld S."/>
            <person name="Nielsen R."/>
            <person name="Noor M.A."/>
            <person name="O'Grady P."/>
            <person name="Pachter L."/>
            <person name="Papaceit M."/>
            <person name="Parisi M.J."/>
            <person name="Parisi M."/>
            <person name="Parts L."/>
            <person name="Pedersen J.S."/>
            <person name="Pesole G."/>
            <person name="Phillippy A.M."/>
            <person name="Ponting C.P."/>
            <person name="Pop M."/>
            <person name="Porcelli D."/>
            <person name="Powell J.R."/>
            <person name="Prohaska S."/>
            <person name="Pruitt K."/>
            <person name="Puig M."/>
            <person name="Quesneville H."/>
            <person name="Ram K.R."/>
            <person name="Rand D."/>
            <person name="Rasmussen M.D."/>
            <person name="Reed L.K."/>
            <person name="Reenan R."/>
            <person name="Reily A."/>
            <person name="Remington K.A."/>
            <person name="Rieger T.T."/>
            <person name="Ritchie M.G."/>
            <person name="Robin C."/>
            <person name="Rogers Y.H."/>
            <person name="Rohde C."/>
            <person name="Rozas J."/>
            <person name="Rubenfield M.J."/>
            <person name="Ruiz A."/>
            <person name="Russo S."/>
            <person name="Salzberg S.L."/>
            <person name="Sanchez-Gracia A."/>
            <person name="Saranga D.J."/>
            <person name="Sato H."/>
            <person name="Schaeffer S.W."/>
            <person name="Schatz M.C."/>
            <person name="Schlenke T."/>
            <person name="Schwartz R."/>
            <person name="Segarra C."/>
            <person name="Singh R.S."/>
            <person name="Sirot L."/>
            <person name="Sirota M."/>
            <person name="Sisneros N.B."/>
            <person name="Smith C.D."/>
            <person name="Smith T.F."/>
            <person name="Spieth J."/>
            <person name="Stage D.E."/>
            <person name="Stark A."/>
            <person name="Stephan W."/>
            <person name="Strausberg R.L."/>
            <person name="Strempel S."/>
            <person name="Sturgill D."/>
            <person name="Sutton G."/>
            <person name="Sutton G.G."/>
            <person name="Tao W."/>
            <person name="Teichmann S."/>
            <person name="Tobari Y.N."/>
            <person name="Tomimura Y."/>
            <person name="Tsolas J.M."/>
            <person name="Valente V.L."/>
            <person name="Venter E."/>
            <person name="Venter J.C."/>
            <person name="Vicario S."/>
            <person name="Vieira F.G."/>
            <person name="Vilella A.J."/>
            <person name="Villasante A."/>
            <person name="Walenz B."/>
            <person name="Wang J."/>
            <person name="Wasserman M."/>
            <person name="Watts T."/>
            <person name="Wilson D."/>
            <person name="Wilson R.K."/>
            <person name="Wing R.A."/>
            <person name="Wolfner M.F."/>
            <person name="Wong A."/>
            <person name="Wong G.K."/>
            <person name="Wu C.I."/>
            <person name="Wu G."/>
            <person name="Yamamoto D."/>
            <person name="Yang H.P."/>
            <person name="Yang S.P."/>
            <person name="Yorke J.A."/>
            <person name="Yoshida K."/>
            <person name="Zdobnov E."/>
            <person name="Zhang P."/>
            <person name="Zhang Y."/>
            <person name="Zimin A.V."/>
            <person name="Baldwin J."/>
            <person name="Abdouelleil A."/>
            <person name="Abdulkadir J."/>
            <person name="Abebe A."/>
            <person name="Abera B."/>
            <person name="Abreu J."/>
            <person name="Acer S.C."/>
            <person name="Aftuck L."/>
            <person name="Alexander A."/>
            <person name="An P."/>
            <person name="Anderson E."/>
            <person name="Anderson S."/>
            <person name="Arachi H."/>
            <person name="Azer M."/>
            <person name="Bachantsang P."/>
            <person name="Barry A."/>
            <person name="Bayul T."/>
            <person name="Berlin A."/>
            <person name="Bessette D."/>
            <person name="Bloom T."/>
            <person name="Blye J."/>
            <person name="Boguslavskiy L."/>
            <person name="Bonnet C."/>
            <person name="Boukhgalter B."/>
            <person name="Bourzgui I."/>
            <person name="Brown A."/>
            <person name="Cahill P."/>
            <person name="Channer S."/>
            <person name="Cheshatsang Y."/>
            <person name="Chuda L."/>
            <person name="Citroen M."/>
            <person name="Collymore A."/>
            <person name="Cooke P."/>
            <person name="Costello M."/>
            <person name="D'Aco K."/>
            <person name="Daza R."/>
            <person name="De Haan G."/>
            <person name="DeGray S."/>
            <person name="DeMaso C."/>
            <person name="Dhargay N."/>
            <person name="Dooley K."/>
            <person name="Dooley E."/>
            <person name="Doricent M."/>
            <person name="Dorje P."/>
            <person name="Dorjee K."/>
            <person name="Dupes A."/>
            <person name="Elong R."/>
            <person name="Falk J."/>
            <person name="Farina A."/>
            <person name="Faro S."/>
            <person name="Ferguson D."/>
            <person name="Fisher S."/>
            <person name="Foley C.D."/>
            <person name="Franke A."/>
            <person name="Friedrich D."/>
            <person name="Gadbois L."/>
            <person name="Gearin G."/>
            <person name="Gearin C.R."/>
            <person name="Giannoukos G."/>
            <person name="Goode T."/>
            <person name="Graham J."/>
            <person name="Grandbois E."/>
            <person name="Grewal S."/>
            <person name="Gyaltsen K."/>
            <person name="Hafez N."/>
            <person name="Hagos B."/>
            <person name="Hall J."/>
            <person name="Henson C."/>
            <person name="Hollinger A."/>
            <person name="Honan T."/>
            <person name="Huard M.D."/>
            <person name="Hughes L."/>
            <person name="Hurhula B."/>
            <person name="Husby M.E."/>
            <person name="Kamat A."/>
            <person name="Kanga B."/>
            <person name="Kashin S."/>
            <person name="Khazanovich D."/>
            <person name="Kisner P."/>
            <person name="Lance K."/>
            <person name="Lara M."/>
            <person name="Lee W."/>
            <person name="Lennon N."/>
            <person name="Letendre F."/>
            <person name="LeVine R."/>
            <person name="Lipovsky A."/>
            <person name="Liu X."/>
            <person name="Liu J."/>
            <person name="Liu S."/>
            <person name="Lokyitsang T."/>
            <person name="Lokyitsang Y."/>
            <person name="Lubonja R."/>
            <person name="Lui A."/>
            <person name="MacDonald P."/>
            <person name="Magnisalis V."/>
            <person name="Maru K."/>
            <person name="Matthews C."/>
            <person name="McCusker W."/>
            <person name="McDonough S."/>
            <person name="Mehta T."/>
            <person name="Meldrim J."/>
            <person name="Meneus L."/>
            <person name="Mihai O."/>
            <person name="Mihalev A."/>
            <person name="Mihova T."/>
            <person name="Mittelman R."/>
            <person name="Mlenga V."/>
            <person name="Montmayeur A."/>
            <person name="Mulrain L."/>
            <person name="Navidi A."/>
            <person name="Naylor J."/>
            <person name="Negash T."/>
            <person name="Nguyen T."/>
            <person name="Nguyen N."/>
            <person name="Nicol R."/>
            <person name="Norbu C."/>
            <person name="Norbu N."/>
            <person name="Novod N."/>
            <person name="O'Neill B."/>
            <person name="Osman S."/>
            <person name="Markiewicz E."/>
            <person name="Oyono O.L."/>
            <person name="Patti C."/>
            <person name="Phunkhang P."/>
            <person name="Pierre F."/>
            <person name="Priest M."/>
            <person name="Raghuraman S."/>
            <person name="Rege F."/>
            <person name="Reyes R."/>
            <person name="Rise C."/>
            <person name="Rogov P."/>
            <person name="Ross K."/>
            <person name="Ryan E."/>
            <person name="Settipalli S."/>
            <person name="Shea T."/>
            <person name="Sherpa N."/>
            <person name="Shi L."/>
            <person name="Shih D."/>
            <person name="Sparrow T."/>
            <person name="Spaulding J."/>
            <person name="Stalker J."/>
            <person name="Stange-Thomann N."/>
            <person name="Stavropoulos S."/>
            <person name="Stone C."/>
            <person name="Strader C."/>
            <person name="Tesfaye S."/>
            <person name="Thomson T."/>
            <person name="Thoulutsang Y."/>
            <person name="Thoulutsang D."/>
            <person name="Topham K."/>
            <person name="Topping I."/>
            <person name="Tsamla T."/>
            <person name="Vassiliev H."/>
            <person name="Vo A."/>
            <person name="Wangchuk T."/>
            <person name="Wangdi T."/>
            <person name="Weiand M."/>
            <person name="Wilkinson J."/>
            <person name="Wilson A."/>
            <person name="Yadav S."/>
            <person name="Young G."/>
            <person name="Yu Q."/>
            <person name="Zembek L."/>
            <person name="Zhong D."/>
            <person name="Zimmer A."/>
            <person name="Zwirko Z."/>
            <person name="Jaffe D.B."/>
            <person name="Alvarez P."/>
            <person name="Brockman W."/>
            <person name="Butler J."/>
            <person name="Chin C."/>
            <person name="Gnerre S."/>
            <person name="Grabherr M."/>
            <person name="Kleber M."/>
            <person name="Mauceli E."/>
            <person name="MacCallum I."/>
        </authorList>
    </citation>
    <scope>NUCLEOTIDE SEQUENCE [LARGE SCALE GENOMIC DNA]</scope>
    <source>
        <strain evidence="3">Tucson 14024-0371.13</strain>
    </source>
</reference>
<protein>
    <submittedName>
        <fullName evidence="2">Uncharacterized protein, isoform C</fullName>
    </submittedName>
</protein>
<dbReference type="EMBL" id="CH902617">
    <property type="protein sequence ID" value="KPU79432.1"/>
    <property type="molecule type" value="Genomic_DNA"/>
</dbReference>
<evidence type="ECO:0000313" key="3">
    <source>
        <dbReference type="Proteomes" id="UP000007801"/>
    </source>
</evidence>
<keyword evidence="3" id="KW-1185">Reference proteome</keyword>
<gene>
    <name evidence="2" type="primary">Dana\GF17256</name>
    <name evidence="2" type="synonym">dana_GLEANR_18523</name>
    <name evidence="2" type="ORF">GF17256</name>
</gene>
<feature type="region of interest" description="Disordered" evidence="1">
    <location>
        <begin position="355"/>
        <end position="404"/>
    </location>
</feature>
<organism evidence="2 3">
    <name type="scientific">Drosophila ananassae</name>
    <name type="common">Fruit fly</name>
    <dbReference type="NCBI Taxonomy" id="7217"/>
    <lineage>
        <taxon>Eukaryota</taxon>
        <taxon>Metazoa</taxon>
        <taxon>Ecdysozoa</taxon>
        <taxon>Arthropoda</taxon>
        <taxon>Hexapoda</taxon>
        <taxon>Insecta</taxon>
        <taxon>Pterygota</taxon>
        <taxon>Neoptera</taxon>
        <taxon>Endopterygota</taxon>
        <taxon>Diptera</taxon>
        <taxon>Brachycera</taxon>
        <taxon>Muscomorpha</taxon>
        <taxon>Ephydroidea</taxon>
        <taxon>Drosophilidae</taxon>
        <taxon>Drosophila</taxon>
        <taxon>Sophophora</taxon>
    </lineage>
</organism>
<feature type="region of interest" description="Disordered" evidence="1">
    <location>
        <begin position="52"/>
        <end position="114"/>
    </location>
</feature>
<proteinExistence type="predicted"/>
<feature type="compositionally biased region" description="Low complexity" evidence="1">
    <location>
        <begin position="374"/>
        <end position="395"/>
    </location>
</feature>
<feature type="compositionally biased region" description="Polar residues" evidence="1">
    <location>
        <begin position="62"/>
        <end position="78"/>
    </location>
</feature>
<evidence type="ECO:0000313" key="2">
    <source>
        <dbReference type="EMBL" id="KPU79432.1"/>
    </source>
</evidence>
<feature type="region of interest" description="Disordered" evidence="1">
    <location>
        <begin position="179"/>
        <end position="199"/>
    </location>
</feature>
<dbReference type="AlphaFoldDB" id="A0A0P8ZXH6"/>